<dbReference type="EMBL" id="MU394368">
    <property type="protein sequence ID" value="KAI6082578.1"/>
    <property type="molecule type" value="Genomic_DNA"/>
</dbReference>
<evidence type="ECO:0000313" key="1">
    <source>
        <dbReference type="EMBL" id="KAI6082578.1"/>
    </source>
</evidence>
<keyword evidence="2" id="KW-1185">Reference proteome</keyword>
<comment type="caution">
    <text evidence="1">The sequence shown here is derived from an EMBL/GenBank/DDBJ whole genome shotgun (WGS) entry which is preliminary data.</text>
</comment>
<name>A0ACC0CQC7_9PEZI</name>
<dbReference type="Proteomes" id="UP001497680">
    <property type="component" value="Unassembled WGS sequence"/>
</dbReference>
<evidence type="ECO:0000313" key="2">
    <source>
        <dbReference type="Proteomes" id="UP001497680"/>
    </source>
</evidence>
<reference evidence="1 2" key="1">
    <citation type="journal article" date="2022" name="New Phytol.">
        <title>Ecological generalism drives hyperdiversity of secondary metabolite gene clusters in xylarialean endophytes.</title>
        <authorList>
            <person name="Franco M.E.E."/>
            <person name="Wisecaver J.H."/>
            <person name="Arnold A.E."/>
            <person name="Ju Y.M."/>
            <person name="Slot J.C."/>
            <person name="Ahrendt S."/>
            <person name="Moore L.P."/>
            <person name="Eastman K.E."/>
            <person name="Scott K."/>
            <person name="Konkel Z."/>
            <person name="Mondo S.J."/>
            <person name="Kuo A."/>
            <person name="Hayes R.D."/>
            <person name="Haridas S."/>
            <person name="Andreopoulos B."/>
            <person name="Riley R."/>
            <person name="LaButti K."/>
            <person name="Pangilinan J."/>
            <person name="Lipzen A."/>
            <person name="Amirebrahimi M."/>
            <person name="Yan J."/>
            <person name="Adam C."/>
            <person name="Keymanesh K."/>
            <person name="Ng V."/>
            <person name="Louie K."/>
            <person name="Northen T."/>
            <person name="Drula E."/>
            <person name="Henrissat B."/>
            <person name="Hsieh H.M."/>
            <person name="Youens-Clark K."/>
            <person name="Lutzoni F."/>
            <person name="Miadlikowska J."/>
            <person name="Eastwood D.C."/>
            <person name="Hamelin R.C."/>
            <person name="Grigoriev I.V."/>
            <person name="U'Ren J.M."/>
        </authorList>
    </citation>
    <scope>NUCLEOTIDE SEQUENCE [LARGE SCALE GENOMIC DNA]</scope>
    <source>
        <strain evidence="1 2">ER1909</strain>
    </source>
</reference>
<organism evidence="1 2">
    <name type="scientific">Hypoxylon rubiginosum</name>
    <dbReference type="NCBI Taxonomy" id="110542"/>
    <lineage>
        <taxon>Eukaryota</taxon>
        <taxon>Fungi</taxon>
        <taxon>Dikarya</taxon>
        <taxon>Ascomycota</taxon>
        <taxon>Pezizomycotina</taxon>
        <taxon>Sordariomycetes</taxon>
        <taxon>Xylariomycetidae</taxon>
        <taxon>Xylariales</taxon>
        <taxon>Hypoxylaceae</taxon>
        <taxon>Hypoxylon</taxon>
    </lineage>
</organism>
<accession>A0ACC0CQC7</accession>
<protein>
    <submittedName>
        <fullName evidence="1">Uncharacterized protein</fullName>
    </submittedName>
</protein>
<gene>
    <name evidence="1" type="ORF">F4821DRAFT_246799</name>
</gene>
<sequence>MQFATAAATLLALAAPSLVSAACLEQPPSALGFPINYDITSSRSDAVSFQIPPNSVGPCQLVAKFPAGYPIVSTGDDLVNVTALDGPAPGALVGALRFRAGTTTVINSFACRDVMAYELAIANPTEGWSEVKFSEIQGAGLFMEVGDCSI</sequence>
<proteinExistence type="predicted"/>